<sequence length="39" mass="4704">MGTFLEMLQAVFFALSILKLASKAARNYKRWRMELRKRK</sequence>
<name>F2NB46_CORGP</name>
<dbReference type="EMBL" id="CP002628">
    <property type="protein sequence ID" value="AEB07797.1"/>
    <property type="molecule type" value="Genomic_DNA"/>
</dbReference>
<dbReference type="HOGENOM" id="CLU_3308164_0_0_11"/>
<dbReference type="AlphaFoldDB" id="F2NB46"/>
<proteinExistence type="predicted"/>
<protein>
    <submittedName>
        <fullName evidence="1">Uncharacterized protein</fullName>
    </submittedName>
</protein>
<evidence type="ECO:0000313" key="2">
    <source>
        <dbReference type="Proteomes" id="UP000006851"/>
    </source>
</evidence>
<evidence type="ECO:0000313" key="1">
    <source>
        <dbReference type="EMBL" id="AEB07797.1"/>
    </source>
</evidence>
<dbReference type="KEGG" id="cgo:Corgl_1700"/>
<gene>
    <name evidence="1" type="ordered locus">Corgl_1700</name>
</gene>
<organism evidence="1 2">
    <name type="scientific">Coriobacterium glomerans (strain ATCC 49209 / DSM 20642 / JCM 10262 / PW2)</name>
    <dbReference type="NCBI Taxonomy" id="700015"/>
    <lineage>
        <taxon>Bacteria</taxon>
        <taxon>Bacillati</taxon>
        <taxon>Actinomycetota</taxon>
        <taxon>Coriobacteriia</taxon>
        <taxon>Coriobacteriales</taxon>
        <taxon>Coriobacteriaceae</taxon>
        <taxon>Coriobacterium</taxon>
    </lineage>
</organism>
<accession>F2NB46</accession>
<dbReference type="Proteomes" id="UP000006851">
    <property type="component" value="Chromosome"/>
</dbReference>
<keyword evidence="2" id="KW-1185">Reference proteome</keyword>
<reference evidence="2" key="1">
    <citation type="journal article" date="2013" name="Stand. Genomic Sci.">
        <title>Complete genome sequence of Coriobacterium glomerans type strain (PW2(T)) from the midgut of Pyrrhocoris apterus L. (red soldier bug).</title>
        <authorList>
            <person name="Stackebrandt E."/>
            <person name="Zeytun A."/>
            <person name="Lapidus A."/>
            <person name="Nolan M."/>
            <person name="Lucas S."/>
            <person name="Hammon N."/>
            <person name="Deshpande S."/>
            <person name="Cheng J.F."/>
            <person name="Tapia R."/>
            <person name="Goodwin L.A."/>
            <person name="Pitluck S."/>
            <person name="Liolios K."/>
            <person name="Pagani I."/>
            <person name="Ivanova N."/>
            <person name="Mavromatis K."/>
            <person name="Mikhailova N."/>
            <person name="Huntemann M."/>
            <person name="Pati A."/>
            <person name="Chen A."/>
            <person name="Palaniappan K."/>
            <person name="Chang Y.J."/>
            <person name="Land M."/>
            <person name="Hauser L."/>
            <person name="Rohde M."/>
            <person name="Pukall R."/>
            <person name="Goker M."/>
            <person name="Detter J.C."/>
            <person name="Woyke T."/>
            <person name="Bristow J."/>
            <person name="Eisen J.A."/>
            <person name="Markowitz V."/>
            <person name="Hugenholtz P."/>
            <person name="Kyrpides N.C."/>
            <person name="Klenk H.P."/>
        </authorList>
    </citation>
    <scope>NUCLEOTIDE SEQUENCE</scope>
    <source>
        <strain evidence="2">ATCC 49209 / DSM 20642 / JCM 10262 / PW2</strain>
    </source>
</reference>